<sequence length="61" mass="7370">MVTFVSHCFDVHEWSLIIEVYEVCRAIFELYLGLLMQKHTFSIGYRNIIRFKNTKRMVDIN</sequence>
<evidence type="ECO:0000313" key="1">
    <source>
        <dbReference type="EMBL" id="CBI34302.3"/>
    </source>
</evidence>
<dbReference type="EMBL" id="FN596249">
    <property type="protein sequence ID" value="CBI34302.3"/>
    <property type="molecule type" value="Genomic_DNA"/>
</dbReference>
<gene>
    <name evidence="1" type="ordered locus">VIT_14s0030g00610</name>
</gene>
<dbReference type="Proteomes" id="UP000009183">
    <property type="component" value="Chromosome 14"/>
</dbReference>
<name>D7TUX7_VITVI</name>
<organism evidence="1 2">
    <name type="scientific">Vitis vinifera</name>
    <name type="common">Grape</name>
    <dbReference type="NCBI Taxonomy" id="29760"/>
    <lineage>
        <taxon>Eukaryota</taxon>
        <taxon>Viridiplantae</taxon>
        <taxon>Streptophyta</taxon>
        <taxon>Embryophyta</taxon>
        <taxon>Tracheophyta</taxon>
        <taxon>Spermatophyta</taxon>
        <taxon>Magnoliopsida</taxon>
        <taxon>eudicotyledons</taxon>
        <taxon>Gunneridae</taxon>
        <taxon>Pentapetalae</taxon>
        <taxon>rosids</taxon>
        <taxon>Vitales</taxon>
        <taxon>Vitaceae</taxon>
        <taxon>Viteae</taxon>
        <taxon>Vitis</taxon>
    </lineage>
</organism>
<dbReference type="HOGENOM" id="CLU_2927299_0_0_1"/>
<reference evidence="2" key="1">
    <citation type="journal article" date="2007" name="Nature">
        <title>The grapevine genome sequence suggests ancestral hexaploidization in major angiosperm phyla.</title>
        <authorList>
            <consortium name="The French-Italian Public Consortium for Grapevine Genome Characterization."/>
            <person name="Jaillon O."/>
            <person name="Aury J.-M."/>
            <person name="Noel B."/>
            <person name="Policriti A."/>
            <person name="Clepet C."/>
            <person name="Casagrande A."/>
            <person name="Choisne N."/>
            <person name="Aubourg S."/>
            <person name="Vitulo N."/>
            <person name="Jubin C."/>
            <person name="Vezzi A."/>
            <person name="Legeai F."/>
            <person name="Hugueney P."/>
            <person name="Dasilva C."/>
            <person name="Horner D."/>
            <person name="Mica E."/>
            <person name="Jublot D."/>
            <person name="Poulain J."/>
            <person name="Bruyere C."/>
            <person name="Billault A."/>
            <person name="Segurens B."/>
            <person name="Gouyvenoux M."/>
            <person name="Ugarte E."/>
            <person name="Cattonaro F."/>
            <person name="Anthouard V."/>
            <person name="Vico V."/>
            <person name="Del Fabbro C."/>
            <person name="Alaux M."/>
            <person name="Di Gaspero G."/>
            <person name="Dumas V."/>
            <person name="Felice N."/>
            <person name="Paillard S."/>
            <person name="Juman I."/>
            <person name="Moroldo M."/>
            <person name="Scalabrin S."/>
            <person name="Canaguier A."/>
            <person name="Le Clainche I."/>
            <person name="Malacrida G."/>
            <person name="Durand E."/>
            <person name="Pesole G."/>
            <person name="Laucou V."/>
            <person name="Chatelet P."/>
            <person name="Merdinoglu D."/>
            <person name="Delledonne M."/>
            <person name="Pezzotti M."/>
            <person name="Lecharny A."/>
            <person name="Scarpelli C."/>
            <person name="Artiguenave F."/>
            <person name="Pe M.E."/>
            <person name="Valle G."/>
            <person name="Morgante M."/>
            <person name="Caboche M."/>
            <person name="Adam-Blondon A.-F."/>
            <person name="Weissenbach J."/>
            <person name="Quetier F."/>
            <person name="Wincker P."/>
        </authorList>
    </citation>
    <scope>NUCLEOTIDE SEQUENCE [LARGE SCALE GENOMIC DNA]</scope>
    <source>
        <strain evidence="2">cv. Pinot noir / PN40024</strain>
    </source>
</reference>
<dbReference type="PaxDb" id="29760-VIT_14s0030g00610.t01"/>
<proteinExistence type="predicted"/>
<protein>
    <submittedName>
        <fullName evidence="1">Uncharacterized protein</fullName>
    </submittedName>
</protein>
<evidence type="ECO:0000313" key="2">
    <source>
        <dbReference type="Proteomes" id="UP000009183"/>
    </source>
</evidence>
<dbReference type="InParanoid" id="D7TUX7"/>
<dbReference type="AlphaFoldDB" id="D7TUX7"/>
<accession>D7TUX7</accession>
<keyword evidence="2" id="KW-1185">Reference proteome</keyword>